<gene>
    <name evidence="2" type="ORF">CMV_026627</name>
</gene>
<name>A0A8J4QJT8_9ROSI</name>
<organism evidence="2 3">
    <name type="scientific">Castanea mollissima</name>
    <name type="common">Chinese chestnut</name>
    <dbReference type="NCBI Taxonomy" id="60419"/>
    <lineage>
        <taxon>Eukaryota</taxon>
        <taxon>Viridiplantae</taxon>
        <taxon>Streptophyta</taxon>
        <taxon>Embryophyta</taxon>
        <taxon>Tracheophyta</taxon>
        <taxon>Spermatophyta</taxon>
        <taxon>Magnoliopsida</taxon>
        <taxon>eudicotyledons</taxon>
        <taxon>Gunneridae</taxon>
        <taxon>Pentapetalae</taxon>
        <taxon>rosids</taxon>
        <taxon>fabids</taxon>
        <taxon>Fagales</taxon>
        <taxon>Fagaceae</taxon>
        <taxon>Castanea</taxon>
    </lineage>
</organism>
<dbReference type="Proteomes" id="UP000737018">
    <property type="component" value="Unassembled WGS sequence"/>
</dbReference>
<feature type="transmembrane region" description="Helical" evidence="1">
    <location>
        <begin position="59"/>
        <end position="81"/>
    </location>
</feature>
<keyword evidence="1" id="KW-0812">Transmembrane</keyword>
<dbReference type="OrthoDB" id="1716910at2759"/>
<dbReference type="EMBL" id="JRKL02008047">
    <property type="protein sequence ID" value="KAF3947209.1"/>
    <property type="molecule type" value="Genomic_DNA"/>
</dbReference>
<evidence type="ECO:0000256" key="1">
    <source>
        <dbReference type="SAM" id="Phobius"/>
    </source>
</evidence>
<evidence type="ECO:0000313" key="3">
    <source>
        <dbReference type="Proteomes" id="UP000737018"/>
    </source>
</evidence>
<evidence type="ECO:0000313" key="2">
    <source>
        <dbReference type="EMBL" id="KAF3947209.1"/>
    </source>
</evidence>
<keyword evidence="3" id="KW-1185">Reference proteome</keyword>
<accession>A0A8J4QJT8</accession>
<comment type="caution">
    <text evidence="2">The sequence shown here is derived from an EMBL/GenBank/DDBJ whole genome shotgun (WGS) entry which is preliminary data.</text>
</comment>
<keyword evidence="1" id="KW-1133">Transmembrane helix</keyword>
<keyword evidence="1" id="KW-0472">Membrane</keyword>
<reference evidence="2" key="1">
    <citation type="submission" date="2020-03" db="EMBL/GenBank/DDBJ databases">
        <title>Castanea mollissima Vanexum genome sequencing.</title>
        <authorList>
            <person name="Staton M."/>
        </authorList>
    </citation>
    <scope>NUCLEOTIDE SEQUENCE</scope>
    <source>
        <tissue evidence="2">Leaf</tissue>
    </source>
</reference>
<proteinExistence type="predicted"/>
<sequence length="128" mass="14424">MDSSISKGFDVFFLEMRHSFSKILPSFSVMFIIYASCTMGALSALLIQHRPRIERFCRAYAMASTISALAILLYATALWGFGYPPRLTEQKIRIWMKKFTTLYCDNHGKLSSFKLFAKSSNAVGASSI</sequence>
<protein>
    <submittedName>
        <fullName evidence="2">Uncharacterized protein</fullName>
    </submittedName>
</protein>
<dbReference type="AlphaFoldDB" id="A0A8J4QJT8"/>
<feature type="transmembrane region" description="Helical" evidence="1">
    <location>
        <begin position="23"/>
        <end position="47"/>
    </location>
</feature>